<evidence type="ECO:0000256" key="1">
    <source>
        <dbReference type="SAM" id="MobiDB-lite"/>
    </source>
</evidence>
<dbReference type="EMBL" id="JAMSHJ010000002">
    <property type="protein sequence ID" value="KAI5435742.1"/>
    <property type="molecule type" value="Genomic_DNA"/>
</dbReference>
<reference evidence="2 3" key="1">
    <citation type="journal article" date="2022" name="Nat. Genet.">
        <title>Improved pea reference genome and pan-genome highlight genomic features and evolutionary characteristics.</title>
        <authorList>
            <person name="Yang T."/>
            <person name="Liu R."/>
            <person name="Luo Y."/>
            <person name="Hu S."/>
            <person name="Wang D."/>
            <person name="Wang C."/>
            <person name="Pandey M.K."/>
            <person name="Ge S."/>
            <person name="Xu Q."/>
            <person name="Li N."/>
            <person name="Li G."/>
            <person name="Huang Y."/>
            <person name="Saxena R.K."/>
            <person name="Ji Y."/>
            <person name="Li M."/>
            <person name="Yan X."/>
            <person name="He Y."/>
            <person name="Liu Y."/>
            <person name="Wang X."/>
            <person name="Xiang C."/>
            <person name="Varshney R.K."/>
            <person name="Ding H."/>
            <person name="Gao S."/>
            <person name="Zong X."/>
        </authorList>
    </citation>
    <scope>NUCLEOTIDE SEQUENCE [LARGE SCALE GENOMIC DNA]</scope>
    <source>
        <strain evidence="2 3">cv. Zhongwan 6</strain>
    </source>
</reference>
<dbReference type="Proteomes" id="UP001058974">
    <property type="component" value="Chromosome 2"/>
</dbReference>
<evidence type="ECO:0000313" key="2">
    <source>
        <dbReference type="EMBL" id="KAI5435742.1"/>
    </source>
</evidence>
<proteinExistence type="predicted"/>
<protein>
    <submittedName>
        <fullName evidence="2">Uncharacterized protein</fullName>
    </submittedName>
</protein>
<dbReference type="PANTHER" id="PTHR32108:SF9">
    <property type="entry name" value="REVERSE TRANSCRIPTASE RNASE H-LIKE DOMAIN-CONTAINING PROTEIN"/>
    <property type="match status" value="1"/>
</dbReference>
<gene>
    <name evidence="2" type="ORF">KIW84_022243</name>
</gene>
<keyword evidence="3" id="KW-1185">Reference proteome</keyword>
<dbReference type="AlphaFoldDB" id="A0A9D5B523"/>
<comment type="caution">
    <text evidence="2">The sequence shown here is derived from an EMBL/GenBank/DDBJ whole genome shotgun (WGS) entry which is preliminary data.</text>
</comment>
<feature type="region of interest" description="Disordered" evidence="1">
    <location>
        <begin position="50"/>
        <end position="93"/>
    </location>
</feature>
<dbReference type="PANTHER" id="PTHR32108">
    <property type="entry name" value="DNA-DIRECTED RNA POLYMERASE SUBUNIT ALPHA"/>
    <property type="match status" value="1"/>
</dbReference>
<organism evidence="2 3">
    <name type="scientific">Pisum sativum</name>
    <name type="common">Garden pea</name>
    <name type="synonym">Lathyrus oleraceus</name>
    <dbReference type="NCBI Taxonomy" id="3888"/>
    <lineage>
        <taxon>Eukaryota</taxon>
        <taxon>Viridiplantae</taxon>
        <taxon>Streptophyta</taxon>
        <taxon>Embryophyta</taxon>
        <taxon>Tracheophyta</taxon>
        <taxon>Spermatophyta</taxon>
        <taxon>Magnoliopsida</taxon>
        <taxon>eudicotyledons</taxon>
        <taxon>Gunneridae</taxon>
        <taxon>Pentapetalae</taxon>
        <taxon>rosids</taxon>
        <taxon>fabids</taxon>
        <taxon>Fabales</taxon>
        <taxon>Fabaceae</taxon>
        <taxon>Papilionoideae</taxon>
        <taxon>50 kb inversion clade</taxon>
        <taxon>NPAAA clade</taxon>
        <taxon>Hologalegina</taxon>
        <taxon>IRL clade</taxon>
        <taxon>Fabeae</taxon>
        <taxon>Lathyrus</taxon>
    </lineage>
</organism>
<feature type="compositionally biased region" description="Low complexity" evidence="1">
    <location>
        <begin position="108"/>
        <end position="119"/>
    </location>
</feature>
<name>A0A9D5B523_PEA</name>
<evidence type="ECO:0000313" key="3">
    <source>
        <dbReference type="Proteomes" id="UP001058974"/>
    </source>
</evidence>
<accession>A0A9D5B523</accession>
<feature type="region of interest" description="Disordered" evidence="1">
    <location>
        <begin position="106"/>
        <end position="136"/>
    </location>
</feature>
<dbReference type="Gramene" id="Psat02G0224300-T1">
    <property type="protein sequence ID" value="KAI5435742.1"/>
    <property type="gene ID" value="KIW84_022243"/>
</dbReference>
<sequence>MDLPNADIFELKEMMRELFSVVQGLALGQKAMSESLERIEKWLIVEKVQGKAPSSEVNKPSGTVAKKPSDSGSFKKKVEPVGVPAKKERSKDRYHPYAATVTTPVINPPAQQQQLPPQQKTLRAESQVKKSRKDRRFEEPPVTYALLFQRLMDLALVRPRILLPIERQKRPPNYDENTKCEFHSGAPGHNIEGCRAFKQVVQDLVDSETINLAQIMKEDVNPVLRKGSAQVKMVQKAKKGMKMIKEDQLKVPMAVVPRSLMQDGAFPAVDNACATITTERCVLMEDPTQKMKKVEMDNERCKAPSLAVETVQVENALVAEKEKKLSISSYKQALEVVKNKEAQGWGRIIDIVIKADMFGVGYQPGQESSRSNRGCRPPYTFVSAGMLDPGHARSVGEDVDSDRELELIDNNLVTPPYDFDNPSYHAEEEGAEDCDQLELARSLKQEEKMIQPHEERVKFVIPGTAEVRRESEG</sequence>